<dbReference type="EMBL" id="JADEXN010000185">
    <property type="protein sequence ID" value="MBE9041368.1"/>
    <property type="molecule type" value="Genomic_DNA"/>
</dbReference>
<keyword evidence="5" id="KW-1185">Reference proteome</keyword>
<accession>A0A928W011</accession>
<keyword evidence="2" id="KW-0677">Repeat</keyword>
<evidence type="ECO:0000313" key="5">
    <source>
        <dbReference type="Proteomes" id="UP000621799"/>
    </source>
</evidence>
<dbReference type="Pfam" id="PF01839">
    <property type="entry name" value="FG-GAP"/>
    <property type="match status" value="1"/>
</dbReference>
<name>A0A928W011_9CYAN</name>
<protein>
    <submittedName>
        <fullName evidence="4">VCBS repeat-containing protein</fullName>
    </submittedName>
</protein>
<evidence type="ECO:0000256" key="2">
    <source>
        <dbReference type="ARBA" id="ARBA00022737"/>
    </source>
</evidence>
<reference evidence="4" key="1">
    <citation type="submission" date="2020-10" db="EMBL/GenBank/DDBJ databases">
        <authorList>
            <person name="Castelo-Branco R."/>
            <person name="Eusebio N."/>
            <person name="Adriana R."/>
            <person name="Vieira A."/>
            <person name="Brugerolle De Fraissinette N."/>
            <person name="Rezende De Castro R."/>
            <person name="Schneider M.P."/>
            <person name="Vasconcelos V."/>
            <person name="Leao P.N."/>
        </authorList>
    </citation>
    <scope>NUCLEOTIDE SEQUENCE</scope>
    <source>
        <strain evidence="4">LEGE 11467</strain>
    </source>
</reference>
<dbReference type="InterPro" id="IPR013517">
    <property type="entry name" value="FG-GAP"/>
</dbReference>
<evidence type="ECO:0000313" key="4">
    <source>
        <dbReference type="EMBL" id="MBE9041368.1"/>
    </source>
</evidence>
<dbReference type="InterPro" id="IPR028994">
    <property type="entry name" value="Integrin_alpha_N"/>
</dbReference>
<keyword evidence="3" id="KW-0325">Glycoprotein</keyword>
<gene>
    <name evidence="4" type="ORF">IQ235_11305</name>
</gene>
<proteinExistence type="predicted"/>
<dbReference type="AlphaFoldDB" id="A0A928W011"/>
<dbReference type="RefSeq" id="WP_264321578.1">
    <property type="nucleotide sequence ID" value="NZ_JADEXN010000185.1"/>
</dbReference>
<dbReference type="PANTHER" id="PTHR46580">
    <property type="entry name" value="SENSOR KINASE-RELATED"/>
    <property type="match status" value="1"/>
</dbReference>
<evidence type="ECO:0000256" key="3">
    <source>
        <dbReference type="ARBA" id="ARBA00023180"/>
    </source>
</evidence>
<dbReference type="Gene3D" id="2.30.30.100">
    <property type="match status" value="6"/>
</dbReference>
<dbReference type="Proteomes" id="UP000621799">
    <property type="component" value="Unassembled WGS sequence"/>
</dbReference>
<sequence>MPDRSVDFDTTPFGVGNSPISVKVGDFNGDGLSDLVVGNRDANTLSILLGDGMGGFGTQTTFDTQRAPNAIAIGDFNGDGRQDVAATNRFSNSVSVFLGDGTGGLSTQTTFAVGIEPNAIALGDFNSDRRQDLAVTNLTSNTVSVLLGDGTGGFGPQTTFALGTAPSGIVVGDFNSDGRQDLAATNLDTNTVSVLLGNGTGGFSPQTTFAAGAAPRSIAIGDFNGDGRQDLAAANRNGNNVSILLGDGTGGFSPQTIFPTGAVPRFVTVGDFNGDGLQDLTTANRDGRSVSVLLGDGNGGFDEPSTFTAGLNPHSVAVGDFNGDRRQDLAAANRGSNSVSVLLGVPPSETIAPLLPTVSITSNNPNPLLARVGNTVTLSFTASEALPNLPNATIDGNIATVANVGGNNYTATYRLQAGDTEGVVPFRINFTDVAGNSGTPVTATTNASTVLFDRTPPTVTLNQDFGQTDPTANSTVTFAAIFSEPVTGFAPADVILGGTATGTTVTVAPTSTDGRRYAVTVGGLTGMGTVSANIPAGVVLDAAGNPNLASTSTDNSVVFDETLLTVSSIVRADANPTTAANVNYIVTFSDSVTGVDATDFQLVSTGSIDPSILNVTGSDRTWTVSASTGTGSGTLALNLVDDDSIQNAAAEPLGGAGAENGNATGQ</sequence>
<comment type="caution">
    <text evidence="4">The sequence shown here is derived from an EMBL/GenBank/DDBJ whole genome shotgun (WGS) entry which is preliminary data.</text>
</comment>
<dbReference type="SUPFAM" id="SSF69318">
    <property type="entry name" value="Integrin alpha N-terminal domain"/>
    <property type="match status" value="1"/>
</dbReference>
<dbReference type="InterPro" id="IPR013519">
    <property type="entry name" value="Int_alpha_beta-p"/>
</dbReference>
<keyword evidence="1" id="KW-0732">Signal</keyword>
<dbReference type="Pfam" id="PF13517">
    <property type="entry name" value="FG-GAP_3"/>
    <property type="match status" value="3"/>
</dbReference>
<evidence type="ECO:0000256" key="1">
    <source>
        <dbReference type="ARBA" id="ARBA00022729"/>
    </source>
</evidence>
<dbReference type="SMART" id="SM00191">
    <property type="entry name" value="Int_alpha"/>
    <property type="match status" value="4"/>
</dbReference>
<organism evidence="4 5">
    <name type="scientific">Zarconia navalis LEGE 11467</name>
    <dbReference type="NCBI Taxonomy" id="1828826"/>
    <lineage>
        <taxon>Bacteria</taxon>
        <taxon>Bacillati</taxon>
        <taxon>Cyanobacteriota</taxon>
        <taxon>Cyanophyceae</taxon>
        <taxon>Oscillatoriophycideae</taxon>
        <taxon>Oscillatoriales</taxon>
        <taxon>Oscillatoriales incertae sedis</taxon>
        <taxon>Zarconia</taxon>
        <taxon>Zarconia navalis</taxon>
    </lineage>
</organism>
<feature type="non-terminal residue" evidence="4">
    <location>
        <position position="666"/>
    </location>
</feature>